<gene>
    <name evidence="1" type="ORF">ACOLOM_LOCUS3182</name>
</gene>
<dbReference type="Proteomes" id="UP000789525">
    <property type="component" value="Unassembled WGS sequence"/>
</dbReference>
<reference evidence="1" key="1">
    <citation type="submission" date="2021-06" db="EMBL/GenBank/DDBJ databases">
        <authorList>
            <person name="Kallberg Y."/>
            <person name="Tangrot J."/>
            <person name="Rosling A."/>
        </authorList>
    </citation>
    <scope>NUCLEOTIDE SEQUENCE</scope>
    <source>
        <strain evidence="1">CL356</strain>
    </source>
</reference>
<evidence type="ECO:0000313" key="2">
    <source>
        <dbReference type="Proteomes" id="UP000789525"/>
    </source>
</evidence>
<dbReference type="EMBL" id="CAJVPT010004611">
    <property type="protein sequence ID" value="CAG8510108.1"/>
    <property type="molecule type" value="Genomic_DNA"/>
</dbReference>
<accession>A0ACA9L6J7</accession>
<organism evidence="1 2">
    <name type="scientific">Acaulospora colombiana</name>
    <dbReference type="NCBI Taxonomy" id="27376"/>
    <lineage>
        <taxon>Eukaryota</taxon>
        <taxon>Fungi</taxon>
        <taxon>Fungi incertae sedis</taxon>
        <taxon>Mucoromycota</taxon>
        <taxon>Glomeromycotina</taxon>
        <taxon>Glomeromycetes</taxon>
        <taxon>Diversisporales</taxon>
        <taxon>Acaulosporaceae</taxon>
        <taxon>Acaulospora</taxon>
    </lineage>
</organism>
<protein>
    <submittedName>
        <fullName evidence="1">5024_t:CDS:1</fullName>
    </submittedName>
</protein>
<proteinExistence type="predicted"/>
<sequence>MSFRNPNAPDQDKAIRETDEDAVTSKLSAVNAGYIKDEFVKWFVKRPARRSPVINRGTHVRTIGLDTLIIKFLEIDDEKKQIVSLGAGSDTRYFYLKASSRKFHKYFEIDFPEVTVKKVLTVRKHKELSDLIGEDAQLG</sequence>
<keyword evidence="2" id="KW-1185">Reference proteome</keyword>
<evidence type="ECO:0000313" key="1">
    <source>
        <dbReference type="EMBL" id="CAG8510108.1"/>
    </source>
</evidence>
<comment type="caution">
    <text evidence="1">The sequence shown here is derived from an EMBL/GenBank/DDBJ whole genome shotgun (WGS) entry which is preliminary data.</text>
</comment>
<name>A0ACA9L6J7_9GLOM</name>